<keyword evidence="3" id="KW-0808">Transferase</keyword>
<dbReference type="Pfam" id="PF06722">
    <property type="entry name" value="EryCIII-like_C"/>
    <property type="match status" value="1"/>
</dbReference>
<evidence type="ECO:0000313" key="7">
    <source>
        <dbReference type="Proteomes" id="UP000477722"/>
    </source>
</evidence>
<dbReference type="GO" id="GO:0016758">
    <property type="term" value="F:hexosyltransferase activity"/>
    <property type="evidence" value="ECO:0007669"/>
    <property type="project" value="UniProtKB-ARBA"/>
</dbReference>
<protein>
    <submittedName>
        <fullName evidence="6">DUF1205 domain-containing protein</fullName>
    </submittedName>
</protein>
<dbReference type="SUPFAM" id="SSF53756">
    <property type="entry name" value="UDP-Glycosyltransferase/glycogen phosphorylase"/>
    <property type="match status" value="1"/>
</dbReference>
<dbReference type="InterPro" id="IPR050426">
    <property type="entry name" value="Glycosyltransferase_28"/>
</dbReference>
<dbReference type="PANTHER" id="PTHR48050">
    <property type="entry name" value="STEROL 3-BETA-GLUCOSYLTRANSFERASE"/>
    <property type="match status" value="1"/>
</dbReference>
<comment type="caution">
    <text evidence="6">The sequence shown here is derived from an EMBL/GenBank/DDBJ whole genome shotgun (WGS) entry which is preliminary data.</text>
</comment>
<dbReference type="Pfam" id="PF21036">
    <property type="entry name" value="EryCIII-like_N"/>
    <property type="match status" value="1"/>
</dbReference>
<name>A0A6G4WSV6_9ACTN</name>
<proteinExistence type="inferred from homology"/>
<dbReference type="GO" id="GO:0017000">
    <property type="term" value="P:antibiotic biosynthetic process"/>
    <property type="evidence" value="ECO:0007669"/>
    <property type="project" value="UniProtKB-ARBA"/>
</dbReference>
<keyword evidence="2" id="KW-0328">Glycosyltransferase</keyword>
<dbReference type="InterPro" id="IPR010610">
    <property type="entry name" value="EryCIII-like_C"/>
</dbReference>
<evidence type="ECO:0000256" key="1">
    <source>
        <dbReference type="ARBA" id="ARBA00006962"/>
    </source>
</evidence>
<dbReference type="AlphaFoldDB" id="A0A6G4WSV6"/>
<dbReference type="PANTHER" id="PTHR48050:SF13">
    <property type="entry name" value="STEROL 3-BETA-GLUCOSYLTRANSFERASE UGT80A2"/>
    <property type="match status" value="1"/>
</dbReference>
<dbReference type="InterPro" id="IPR048284">
    <property type="entry name" value="EryCIII-like_N"/>
</dbReference>
<keyword evidence="7" id="KW-1185">Reference proteome</keyword>
<dbReference type="EMBL" id="JAAKZZ010000023">
    <property type="protein sequence ID" value="NGO67561.1"/>
    <property type="molecule type" value="Genomic_DNA"/>
</dbReference>
<feature type="domain" description="Erythromycin biosynthesis protein CIII-like N-terminal" evidence="5">
    <location>
        <begin position="25"/>
        <end position="227"/>
    </location>
</feature>
<dbReference type="Gene3D" id="3.40.50.2000">
    <property type="entry name" value="Glycogen Phosphorylase B"/>
    <property type="match status" value="2"/>
</dbReference>
<accession>A0A6G4WSV6</accession>
<dbReference type="CDD" id="cd03784">
    <property type="entry name" value="GT1_Gtf-like"/>
    <property type="match status" value="1"/>
</dbReference>
<comment type="similarity">
    <text evidence="1">Belongs to the glycosyltransferase 28 family.</text>
</comment>
<evidence type="ECO:0000259" key="4">
    <source>
        <dbReference type="Pfam" id="PF06722"/>
    </source>
</evidence>
<evidence type="ECO:0000259" key="5">
    <source>
        <dbReference type="Pfam" id="PF21036"/>
    </source>
</evidence>
<reference evidence="6 7" key="1">
    <citation type="submission" date="2020-02" db="EMBL/GenBank/DDBJ databases">
        <title>Whole-genome analyses of novel actinobacteria.</title>
        <authorList>
            <person name="Sahin N."/>
            <person name="Tatar D."/>
        </authorList>
    </citation>
    <scope>NUCLEOTIDE SEQUENCE [LARGE SCALE GENOMIC DNA]</scope>
    <source>
        <strain evidence="6 7">SB3404</strain>
    </source>
</reference>
<organism evidence="6 7">
    <name type="scientific">Streptomyces boncukensis</name>
    <dbReference type="NCBI Taxonomy" id="2711219"/>
    <lineage>
        <taxon>Bacteria</taxon>
        <taxon>Bacillati</taxon>
        <taxon>Actinomycetota</taxon>
        <taxon>Actinomycetes</taxon>
        <taxon>Kitasatosporales</taxon>
        <taxon>Streptomycetaceae</taxon>
        <taxon>Streptomyces</taxon>
    </lineage>
</organism>
<dbReference type="Proteomes" id="UP000477722">
    <property type="component" value="Unassembled WGS sequence"/>
</dbReference>
<evidence type="ECO:0000256" key="2">
    <source>
        <dbReference type="ARBA" id="ARBA00022676"/>
    </source>
</evidence>
<dbReference type="GO" id="GO:0008194">
    <property type="term" value="F:UDP-glycosyltransferase activity"/>
    <property type="evidence" value="ECO:0007669"/>
    <property type="project" value="InterPro"/>
</dbReference>
<feature type="domain" description="Erythromycin biosynthesis protein CIII-like C-terminal" evidence="4">
    <location>
        <begin position="245"/>
        <end position="385"/>
    </location>
</feature>
<dbReference type="InterPro" id="IPR002213">
    <property type="entry name" value="UDP_glucos_trans"/>
</dbReference>
<evidence type="ECO:0000256" key="3">
    <source>
        <dbReference type="ARBA" id="ARBA00022679"/>
    </source>
</evidence>
<sequence length="401" mass="42152">MRYLFTTLPGTSHMLPLVPLAHAALADGHDVAVVSSGPGLETAAAAGLQTLAPDDGDSARPYQELGRRVNETSLTRDLTDPELIAHFGSVFAEIGTLMMDGLLEAARSWRADTVVYTAPHPAGLVAARALGLPAVLHGIGTRRPTFGPALEGLAPTARKLDVDEVREADVQLVLAPPSLETILQDGPQRESAAHTLPMRYVPYNGAGELPRDLLRRGERPRLVATLGSIPASYGEGRLLHGLVEGTAGLDVELLLAAGTAQLSALPDPLPGHVRLLDWVPLRTLLETCDGIVHHGGMGTMYAAFSAGVPQLALTHEGTDSAANARISRTRGTGPLLEMDRATAGTVAAAVRDLLGNAGYRRASEEVAREMRTMPTPRTVVPRLTRLLEAQAAEAAEAGSAA</sequence>
<dbReference type="RefSeq" id="WP_165297221.1">
    <property type="nucleotide sequence ID" value="NZ_JAAKZZ010000023.1"/>
</dbReference>
<gene>
    <name evidence="6" type="ORF">G5C65_04155</name>
</gene>
<evidence type="ECO:0000313" key="6">
    <source>
        <dbReference type="EMBL" id="NGO67561.1"/>
    </source>
</evidence>